<keyword evidence="3" id="KW-1185">Reference proteome</keyword>
<organism evidence="2 3">
    <name type="scientific">Tetraparma gracilis</name>
    <dbReference type="NCBI Taxonomy" id="2962635"/>
    <lineage>
        <taxon>Eukaryota</taxon>
        <taxon>Sar</taxon>
        <taxon>Stramenopiles</taxon>
        <taxon>Ochrophyta</taxon>
        <taxon>Bolidophyceae</taxon>
        <taxon>Parmales</taxon>
        <taxon>Triparmaceae</taxon>
        <taxon>Tetraparma</taxon>
    </lineage>
</organism>
<evidence type="ECO:0000313" key="3">
    <source>
        <dbReference type="Proteomes" id="UP001165060"/>
    </source>
</evidence>
<name>A0ABQ6MT27_9STRA</name>
<feature type="chain" id="PRO_5046142186" evidence="1">
    <location>
        <begin position="30"/>
        <end position="166"/>
    </location>
</feature>
<gene>
    <name evidence="2" type="ORF">TeGR_g3880</name>
</gene>
<dbReference type="Gene3D" id="3.40.525.10">
    <property type="entry name" value="CRAL-TRIO lipid binding domain"/>
    <property type="match status" value="1"/>
</dbReference>
<accession>A0ABQ6MT27</accession>
<dbReference type="EMBL" id="BRYB01004494">
    <property type="protein sequence ID" value="GMI32086.1"/>
    <property type="molecule type" value="Genomic_DNA"/>
</dbReference>
<proteinExistence type="predicted"/>
<sequence length="166" mass="18765">MLFCTRLNCVGLLILLPLLLLTNVRSTLGSPPSAPSAPYTPPRFRIYPTPEKSQAHWRRVHLVWRNTTRADQVLSPLSLGGAPVPVSHFQLVKKAWPHAFLGYAPLGHVVFVQRLGYMNLPAMRAELQGEDVIRHFVFCFEWCWTCVCGERGEATLLRVERGDFAL</sequence>
<dbReference type="Proteomes" id="UP001165060">
    <property type="component" value="Unassembled WGS sequence"/>
</dbReference>
<reference evidence="2 3" key="1">
    <citation type="journal article" date="2023" name="Commun. Biol.">
        <title>Genome analysis of Parmales, the sister group of diatoms, reveals the evolutionary specialization of diatoms from phago-mixotrophs to photoautotrophs.</title>
        <authorList>
            <person name="Ban H."/>
            <person name="Sato S."/>
            <person name="Yoshikawa S."/>
            <person name="Yamada K."/>
            <person name="Nakamura Y."/>
            <person name="Ichinomiya M."/>
            <person name="Sato N."/>
            <person name="Blanc-Mathieu R."/>
            <person name="Endo H."/>
            <person name="Kuwata A."/>
            <person name="Ogata H."/>
        </authorList>
    </citation>
    <scope>NUCLEOTIDE SEQUENCE [LARGE SCALE GENOMIC DNA]</scope>
</reference>
<dbReference type="SUPFAM" id="SSF52087">
    <property type="entry name" value="CRAL/TRIO domain"/>
    <property type="match status" value="1"/>
</dbReference>
<protein>
    <submittedName>
        <fullName evidence="2">Uncharacterized protein</fullName>
    </submittedName>
</protein>
<dbReference type="InterPro" id="IPR036865">
    <property type="entry name" value="CRAL-TRIO_dom_sf"/>
</dbReference>
<keyword evidence="1" id="KW-0732">Signal</keyword>
<evidence type="ECO:0000313" key="2">
    <source>
        <dbReference type="EMBL" id="GMI32086.1"/>
    </source>
</evidence>
<comment type="caution">
    <text evidence="2">The sequence shown here is derived from an EMBL/GenBank/DDBJ whole genome shotgun (WGS) entry which is preliminary data.</text>
</comment>
<feature type="signal peptide" evidence="1">
    <location>
        <begin position="1"/>
        <end position="29"/>
    </location>
</feature>
<evidence type="ECO:0000256" key="1">
    <source>
        <dbReference type="SAM" id="SignalP"/>
    </source>
</evidence>